<comment type="caution">
    <text evidence="1">The sequence shown here is derived from an EMBL/GenBank/DDBJ whole genome shotgun (WGS) entry which is preliminary data.</text>
</comment>
<name>A0ABD2MSZ8_9CUCU</name>
<dbReference type="Proteomes" id="UP001516400">
    <property type="component" value="Unassembled WGS sequence"/>
</dbReference>
<accession>A0ABD2MSZ8</accession>
<evidence type="ECO:0000313" key="1">
    <source>
        <dbReference type="EMBL" id="KAL3269254.1"/>
    </source>
</evidence>
<evidence type="ECO:0000313" key="2">
    <source>
        <dbReference type="Proteomes" id="UP001516400"/>
    </source>
</evidence>
<reference evidence="1 2" key="1">
    <citation type="journal article" date="2021" name="BMC Biol.">
        <title>Horizontally acquired antibacterial genes associated with adaptive radiation of ladybird beetles.</title>
        <authorList>
            <person name="Li H.S."/>
            <person name="Tang X.F."/>
            <person name="Huang Y.H."/>
            <person name="Xu Z.Y."/>
            <person name="Chen M.L."/>
            <person name="Du X.Y."/>
            <person name="Qiu B.Y."/>
            <person name="Chen P.T."/>
            <person name="Zhang W."/>
            <person name="Slipinski A."/>
            <person name="Escalona H.E."/>
            <person name="Waterhouse R.M."/>
            <person name="Zwick A."/>
            <person name="Pang H."/>
        </authorList>
    </citation>
    <scope>NUCLEOTIDE SEQUENCE [LARGE SCALE GENOMIC DNA]</scope>
    <source>
        <strain evidence="1">SYSU2018</strain>
    </source>
</reference>
<organism evidence="1 2">
    <name type="scientific">Cryptolaemus montrouzieri</name>
    <dbReference type="NCBI Taxonomy" id="559131"/>
    <lineage>
        <taxon>Eukaryota</taxon>
        <taxon>Metazoa</taxon>
        <taxon>Ecdysozoa</taxon>
        <taxon>Arthropoda</taxon>
        <taxon>Hexapoda</taxon>
        <taxon>Insecta</taxon>
        <taxon>Pterygota</taxon>
        <taxon>Neoptera</taxon>
        <taxon>Endopterygota</taxon>
        <taxon>Coleoptera</taxon>
        <taxon>Polyphaga</taxon>
        <taxon>Cucujiformia</taxon>
        <taxon>Coccinelloidea</taxon>
        <taxon>Coccinellidae</taxon>
        <taxon>Scymninae</taxon>
        <taxon>Scymnini</taxon>
        <taxon>Cryptolaemus</taxon>
    </lineage>
</organism>
<dbReference type="AlphaFoldDB" id="A0ABD2MSZ8"/>
<dbReference type="EMBL" id="JABFTP020000021">
    <property type="protein sequence ID" value="KAL3269254.1"/>
    <property type="molecule type" value="Genomic_DNA"/>
</dbReference>
<gene>
    <name evidence="1" type="ORF">HHI36_008334</name>
</gene>
<keyword evidence="2" id="KW-1185">Reference proteome</keyword>
<protein>
    <submittedName>
        <fullName evidence="1">Uncharacterized protein</fullName>
    </submittedName>
</protein>
<proteinExistence type="predicted"/>
<sequence length="119" mass="13738">MKKQILVSRDPSNEYRILTFITVFAVMNIHTFKIDVVCDKCENRIITPVQVRILKLGFEGAARFCVLMDMPAFLTQNTLDLIIDNIHSCVKVAAEKQFEKPVVRKEKRLLKNQGDENNE</sequence>